<organism evidence="2 3">
    <name type="scientific">Streptomyces mobaraensis</name>
    <name type="common">Streptoverticillium mobaraense</name>
    <dbReference type="NCBI Taxonomy" id="35621"/>
    <lineage>
        <taxon>Bacteria</taxon>
        <taxon>Bacillati</taxon>
        <taxon>Actinomycetota</taxon>
        <taxon>Actinomycetes</taxon>
        <taxon>Kitasatosporales</taxon>
        <taxon>Streptomycetaceae</taxon>
        <taxon>Streptomyces</taxon>
    </lineage>
</organism>
<protein>
    <submittedName>
        <fullName evidence="2">Uncharacterized protein</fullName>
    </submittedName>
</protein>
<accession>A0A5N5W8D0</accession>
<evidence type="ECO:0000313" key="2">
    <source>
        <dbReference type="EMBL" id="KAB7845463.1"/>
    </source>
</evidence>
<evidence type="ECO:0000313" key="3">
    <source>
        <dbReference type="Proteomes" id="UP000327000"/>
    </source>
</evidence>
<gene>
    <name evidence="2" type="ORF">FRZ00_13260</name>
</gene>
<dbReference type="Proteomes" id="UP000327000">
    <property type="component" value="Unassembled WGS sequence"/>
</dbReference>
<dbReference type="EMBL" id="VOKX01000026">
    <property type="protein sequence ID" value="KAB7845463.1"/>
    <property type="molecule type" value="Genomic_DNA"/>
</dbReference>
<dbReference type="RefSeq" id="WP_152263609.1">
    <property type="nucleotide sequence ID" value="NZ_VOKX01000026.1"/>
</dbReference>
<dbReference type="OrthoDB" id="4033240at2"/>
<name>A0A5N5W8D0_STRMB</name>
<sequence>MSESALVDEPEAPASDTAPPQGDPAPAPDPAPDLGEQAAEEFGRRFQVVNIWDNRGFLNISDLVRGGQHYDAAGDGEPAAPRGDGVEPREGDIPAERTALALEGFAEPGWFAGALGRLRDDRLLFLAGPDGTGRRTAALNLLHRRTGCFALRALDSDTDLTTWAPGAAPARGYLADGLLEPRLTALDTIALDGLRARLEQADAHMVVVIPWTPAVLAHLGDTLHTPPVRALPPEPRAVLDARLAAVLGGPADVAPALAALPPGLLDEILQPGLRPGQVVEIAAEIVRVVRRGADPESVREHLSFHAADRAPRLLDALRDSPEDLALLLAACVFEHFDQTLVEEEAGRLLRIADGRLGGGDPDADAEEAPRAVFRRSRSERLEAIGAYVGPAEVHTTSAYSYVTRPVAFTRHLQGRAVLEHVWREHPEAAELLVEWLGTTPSEHGRGDRAGFVLGRCAQWSSGRRALGPVEELAASPRPADWRLAARALGAASTDPVLATAVKARLRGWSRQVSVSRRCTVALACATEFGLARPGTALTLLRTVCDGPRDGTGAVASAVRRALLSLFAEPAGRADLLAGLVSWSRAGGATRQAACTATAHLLRTAAAAREPAEWWTRHLLGTRPAGRPGEDPPGLELIRCALAEPETFPAVRAALLEWQRRAADDPRRAPFVEHLADRLGAAPRGGVLRLLSAFEAARPAPGGRRAAEALAAWRQAL</sequence>
<feature type="compositionally biased region" description="Acidic residues" evidence="1">
    <location>
        <begin position="1"/>
        <end position="11"/>
    </location>
</feature>
<feature type="compositionally biased region" description="Pro residues" evidence="1">
    <location>
        <begin position="21"/>
        <end position="31"/>
    </location>
</feature>
<feature type="region of interest" description="Disordered" evidence="1">
    <location>
        <begin position="1"/>
        <end position="40"/>
    </location>
</feature>
<keyword evidence="3" id="KW-1185">Reference proteome</keyword>
<proteinExistence type="predicted"/>
<feature type="region of interest" description="Disordered" evidence="1">
    <location>
        <begin position="69"/>
        <end position="91"/>
    </location>
</feature>
<evidence type="ECO:0000256" key="1">
    <source>
        <dbReference type="SAM" id="MobiDB-lite"/>
    </source>
</evidence>
<comment type="caution">
    <text evidence="2">The sequence shown here is derived from an EMBL/GenBank/DDBJ whole genome shotgun (WGS) entry which is preliminary data.</text>
</comment>
<reference evidence="2 3" key="1">
    <citation type="journal article" date="2019" name="Microb. Cell Fact.">
        <title>Exploring novel herbicidin analogues by transcriptional regulator overexpression and MS/MS molecular networking.</title>
        <authorList>
            <person name="Shi Y."/>
            <person name="Gu R."/>
            <person name="Li Y."/>
            <person name="Wang X."/>
            <person name="Ren W."/>
            <person name="Li X."/>
            <person name="Wang L."/>
            <person name="Xie Y."/>
            <person name="Hong B."/>
        </authorList>
    </citation>
    <scope>NUCLEOTIDE SEQUENCE [LARGE SCALE GENOMIC DNA]</scope>
    <source>
        <strain evidence="2 3">US-43</strain>
    </source>
</reference>
<dbReference type="AlphaFoldDB" id="A0A5N5W8D0"/>